<proteinExistence type="predicted"/>
<dbReference type="Proteomes" id="UP000077266">
    <property type="component" value="Unassembled WGS sequence"/>
</dbReference>
<dbReference type="AlphaFoldDB" id="A0A165PQ54"/>
<accession>A0A165PQ54</accession>
<organism evidence="1 2">
    <name type="scientific">Exidia glandulosa HHB12029</name>
    <dbReference type="NCBI Taxonomy" id="1314781"/>
    <lineage>
        <taxon>Eukaryota</taxon>
        <taxon>Fungi</taxon>
        <taxon>Dikarya</taxon>
        <taxon>Basidiomycota</taxon>
        <taxon>Agaricomycotina</taxon>
        <taxon>Agaricomycetes</taxon>
        <taxon>Auriculariales</taxon>
        <taxon>Exidiaceae</taxon>
        <taxon>Exidia</taxon>
    </lineage>
</organism>
<keyword evidence="2" id="KW-1185">Reference proteome</keyword>
<name>A0A165PQ54_EXIGL</name>
<protein>
    <submittedName>
        <fullName evidence="1">Uncharacterized protein</fullName>
    </submittedName>
</protein>
<dbReference type="EMBL" id="KV425888">
    <property type="protein sequence ID" value="KZW02509.1"/>
    <property type="molecule type" value="Genomic_DNA"/>
</dbReference>
<dbReference type="OrthoDB" id="3145071at2759"/>
<evidence type="ECO:0000313" key="1">
    <source>
        <dbReference type="EMBL" id="KZW02509.1"/>
    </source>
</evidence>
<evidence type="ECO:0000313" key="2">
    <source>
        <dbReference type="Proteomes" id="UP000077266"/>
    </source>
</evidence>
<gene>
    <name evidence="1" type="ORF">EXIGLDRAFT_744641</name>
</gene>
<dbReference type="InParanoid" id="A0A165PQ54"/>
<sequence length="256" mass="27762">MTKTRAAQSDAIMFRDIPPYLPENIKPQRPAHSFLPQLNSPHIPLHHLLPPASMSRVAAIIALTLSTVASVSAGVILPRANDGDTSDCFTRYAGTLAASTNGTYKAFTYSTLNQTVYTGRGENPLVVQFQNCNSLNGLRGDNATTEEFLFGRLYVPHLKKCIAVTNQSKTVGPYYTTMNSCNTGYAQRFRLDQNERPGAIEWVGNTDADSGTEQGGCGLLGYKANTLGLPTITHTNQQITLECNGTAPFFLVAEVN</sequence>
<reference evidence="1 2" key="1">
    <citation type="journal article" date="2016" name="Mol. Biol. Evol.">
        <title>Comparative Genomics of Early-Diverging Mushroom-Forming Fungi Provides Insights into the Origins of Lignocellulose Decay Capabilities.</title>
        <authorList>
            <person name="Nagy L.G."/>
            <person name="Riley R."/>
            <person name="Tritt A."/>
            <person name="Adam C."/>
            <person name="Daum C."/>
            <person name="Floudas D."/>
            <person name="Sun H."/>
            <person name="Yadav J.S."/>
            <person name="Pangilinan J."/>
            <person name="Larsson K.H."/>
            <person name="Matsuura K."/>
            <person name="Barry K."/>
            <person name="Labutti K."/>
            <person name="Kuo R."/>
            <person name="Ohm R.A."/>
            <person name="Bhattacharya S.S."/>
            <person name="Shirouzu T."/>
            <person name="Yoshinaga Y."/>
            <person name="Martin F.M."/>
            <person name="Grigoriev I.V."/>
            <person name="Hibbett D.S."/>
        </authorList>
    </citation>
    <scope>NUCLEOTIDE SEQUENCE [LARGE SCALE GENOMIC DNA]</scope>
    <source>
        <strain evidence="1 2">HHB12029</strain>
    </source>
</reference>